<reference evidence="2" key="1">
    <citation type="submission" date="2020-10" db="EMBL/GenBank/DDBJ databases">
        <authorList>
            <person name="Gilroy R."/>
        </authorList>
    </citation>
    <scope>NUCLEOTIDE SEQUENCE</scope>
    <source>
        <strain evidence="2">CHK195-26880</strain>
    </source>
</reference>
<feature type="transmembrane region" description="Helical" evidence="1">
    <location>
        <begin position="12"/>
        <end position="34"/>
    </location>
</feature>
<feature type="transmembrane region" description="Helical" evidence="1">
    <location>
        <begin position="232"/>
        <end position="256"/>
    </location>
</feature>
<organism evidence="2 3">
    <name type="scientific">Candidatus Onthousia faecipullorum</name>
    <dbReference type="NCBI Taxonomy" id="2840887"/>
    <lineage>
        <taxon>Bacteria</taxon>
        <taxon>Bacillati</taxon>
        <taxon>Bacillota</taxon>
        <taxon>Bacilli</taxon>
        <taxon>Candidatus Onthousia</taxon>
    </lineage>
</organism>
<evidence type="ECO:0008006" key="4">
    <source>
        <dbReference type="Google" id="ProtNLM"/>
    </source>
</evidence>
<gene>
    <name evidence="2" type="ORF">IAB59_05465</name>
</gene>
<keyword evidence="1" id="KW-0472">Membrane</keyword>
<proteinExistence type="predicted"/>
<evidence type="ECO:0000313" key="3">
    <source>
        <dbReference type="Proteomes" id="UP000886833"/>
    </source>
</evidence>
<feature type="transmembrane region" description="Helical" evidence="1">
    <location>
        <begin position="147"/>
        <end position="176"/>
    </location>
</feature>
<evidence type="ECO:0000313" key="2">
    <source>
        <dbReference type="EMBL" id="HIT37904.1"/>
    </source>
</evidence>
<keyword evidence="1" id="KW-0812">Transmembrane</keyword>
<feature type="transmembrane region" description="Helical" evidence="1">
    <location>
        <begin position="188"/>
        <end position="212"/>
    </location>
</feature>
<protein>
    <recommendedName>
        <fullName evidence="4">ABC-2 family transporter protein</fullName>
    </recommendedName>
</protein>
<dbReference type="AlphaFoldDB" id="A0A9D1GCT6"/>
<feature type="transmembrane region" description="Helical" evidence="1">
    <location>
        <begin position="46"/>
        <end position="69"/>
    </location>
</feature>
<dbReference type="EMBL" id="DVKQ01000069">
    <property type="protein sequence ID" value="HIT37904.1"/>
    <property type="molecule type" value="Genomic_DNA"/>
</dbReference>
<keyword evidence="1" id="KW-1133">Transmembrane helix</keyword>
<sequence>MLSKLLKYDFKNLYKTLLPIYLITLVITILTVILNNLSDTSNLFSTLNGLMILSYTIILMVLGVGTFFLSIRDFYLDFATERGYLINTLPVKKSTIITSKFITGVTTMITSLVVMFISIIILVIGSGEWTTFANSVANVFRDIPSDAVVMLILMTVLMIVAYISGLAVCFLSIALGQLKNTNKLGFSFLAYIILYIIYEMYFTFSLTFIGIISPDFVSKLDSEISVLSSINILFAILIGLVIIITAIITPITNYILKNKLNLE</sequence>
<name>A0A9D1GCT6_9FIRM</name>
<evidence type="ECO:0000256" key="1">
    <source>
        <dbReference type="SAM" id="Phobius"/>
    </source>
</evidence>
<reference evidence="2" key="2">
    <citation type="journal article" date="2021" name="PeerJ">
        <title>Extensive microbial diversity within the chicken gut microbiome revealed by metagenomics and culture.</title>
        <authorList>
            <person name="Gilroy R."/>
            <person name="Ravi A."/>
            <person name="Getino M."/>
            <person name="Pursley I."/>
            <person name="Horton D.L."/>
            <person name="Alikhan N.F."/>
            <person name="Baker D."/>
            <person name="Gharbi K."/>
            <person name="Hall N."/>
            <person name="Watson M."/>
            <person name="Adriaenssens E.M."/>
            <person name="Foster-Nyarko E."/>
            <person name="Jarju S."/>
            <person name="Secka A."/>
            <person name="Antonio M."/>
            <person name="Oren A."/>
            <person name="Chaudhuri R.R."/>
            <person name="La Ragione R."/>
            <person name="Hildebrand F."/>
            <person name="Pallen M.J."/>
        </authorList>
    </citation>
    <scope>NUCLEOTIDE SEQUENCE</scope>
    <source>
        <strain evidence="2">CHK195-26880</strain>
    </source>
</reference>
<dbReference type="Proteomes" id="UP000886833">
    <property type="component" value="Unassembled WGS sequence"/>
</dbReference>
<feature type="transmembrane region" description="Helical" evidence="1">
    <location>
        <begin position="101"/>
        <end position="127"/>
    </location>
</feature>
<accession>A0A9D1GCT6</accession>
<comment type="caution">
    <text evidence="2">The sequence shown here is derived from an EMBL/GenBank/DDBJ whole genome shotgun (WGS) entry which is preliminary data.</text>
</comment>